<name>A0A1F8AR28_9BACT</name>
<dbReference type="EMBL" id="MGGW01000017">
    <property type="protein sequence ID" value="OGM54212.1"/>
    <property type="molecule type" value="Genomic_DNA"/>
</dbReference>
<evidence type="ECO:0000313" key="3">
    <source>
        <dbReference type="Proteomes" id="UP000178603"/>
    </source>
</evidence>
<organism evidence="2 3">
    <name type="scientific">Candidatus Woesebacteria bacterium RIFCSPHIGHO2_12_FULL_41_24</name>
    <dbReference type="NCBI Taxonomy" id="1802510"/>
    <lineage>
        <taxon>Bacteria</taxon>
        <taxon>Candidatus Woeseibacteriota</taxon>
    </lineage>
</organism>
<feature type="domain" description="PD-(D/E)XK endonuclease-like" evidence="1">
    <location>
        <begin position="74"/>
        <end position="208"/>
    </location>
</feature>
<dbReference type="Pfam" id="PF12705">
    <property type="entry name" value="PDDEXK_1"/>
    <property type="match status" value="1"/>
</dbReference>
<proteinExistence type="predicted"/>
<dbReference type="Gene3D" id="3.90.320.10">
    <property type="match status" value="1"/>
</dbReference>
<comment type="caution">
    <text evidence="2">The sequence shown here is derived from an EMBL/GenBank/DDBJ whole genome shotgun (WGS) entry which is preliminary data.</text>
</comment>
<dbReference type="InterPro" id="IPR038726">
    <property type="entry name" value="PDDEXK_AddAB-type"/>
</dbReference>
<dbReference type="AlphaFoldDB" id="A0A1F8AR28"/>
<protein>
    <recommendedName>
        <fullName evidence="1">PD-(D/E)XK endonuclease-like domain-containing protein</fullName>
    </recommendedName>
</protein>
<dbReference type="InterPro" id="IPR011604">
    <property type="entry name" value="PDDEXK-like_dom_sf"/>
</dbReference>
<accession>A0A1F8AR28</accession>
<dbReference type="Proteomes" id="UP000178603">
    <property type="component" value="Unassembled WGS sequence"/>
</dbReference>
<evidence type="ECO:0000259" key="1">
    <source>
        <dbReference type="Pfam" id="PF12705"/>
    </source>
</evidence>
<sequence>MFKLSPSDFAYLYEECKLCYYLKIKQGIQRPFSPFPAVFTALNTRIQGALIGKDLRKLSSVLPSGIVESQEGFVESQLVPNTQLFIKGKYDLLVRQPDGTYLIVDFKISQPSEEKIAKYQTQLQAYHYAFEHPQKGDIKNITKLGLIVMYPDKTVFNDGKVVVEFPPKWLEVSIHKDSFLSFIYEVNSLLNGPTPNENPNCGWCRYRHLGEHLTHPTQSDLPF</sequence>
<gene>
    <name evidence="2" type="ORF">A3E44_00840</name>
</gene>
<reference evidence="2 3" key="1">
    <citation type="journal article" date="2016" name="Nat. Commun.">
        <title>Thousands of microbial genomes shed light on interconnected biogeochemical processes in an aquifer system.</title>
        <authorList>
            <person name="Anantharaman K."/>
            <person name="Brown C.T."/>
            <person name="Hug L.A."/>
            <person name="Sharon I."/>
            <person name="Castelle C.J."/>
            <person name="Probst A.J."/>
            <person name="Thomas B.C."/>
            <person name="Singh A."/>
            <person name="Wilkins M.J."/>
            <person name="Karaoz U."/>
            <person name="Brodie E.L."/>
            <person name="Williams K.H."/>
            <person name="Hubbard S.S."/>
            <person name="Banfield J.F."/>
        </authorList>
    </citation>
    <scope>NUCLEOTIDE SEQUENCE [LARGE SCALE GENOMIC DNA]</scope>
</reference>
<evidence type="ECO:0000313" key="2">
    <source>
        <dbReference type="EMBL" id="OGM54212.1"/>
    </source>
</evidence>